<keyword evidence="4" id="KW-1185">Reference proteome</keyword>
<sequence>MHDLKVIGVEDGALVAATEQGQRFRIVINEVLLSHLRPPKPAHAEERRLSPREVQAHIRSGLSAEEVADLTGVSTEYVRRFEGPVLAEREHIVGAALSVPVLSAVDMPGGDEPTFGTAIAARLEGLAATGERWTSWKDPGDGWIVKLSFTAATIDHDARWSYEPKKHTLAPLNQEAITLSKQGELPHGMIPRLRAVESDTRIDAEPPAPDESRFDSGAFRFRQADVEDPKTIALLEPAALSPRHPSAASQAAINRGAVSDEKGSSNQTADLLEALRKRRGQREAAPEPESAEIDNDDYRDGESNTPLDFGSIASDDQTDADAQSSSDEKRSSGRSKRGRASMPSWDEIVFGARSDSDD</sequence>
<protein>
    <submittedName>
        <fullName evidence="3">DUF3071 domain-containing protein</fullName>
    </submittedName>
</protein>
<organism evidence="3 4">
    <name type="scientific">Paramicrobacterium chengjingii</name>
    <dbReference type="NCBI Taxonomy" id="2769067"/>
    <lineage>
        <taxon>Bacteria</taxon>
        <taxon>Bacillati</taxon>
        <taxon>Actinomycetota</taxon>
        <taxon>Actinomycetes</taxon>
        <taxon>Micrococcales</taxon>
        <taxon>Microbacteriaceae</taxon>
        <taxon>Paramicrobacterium</taxon>
    </lineage>
</organism>
<proteinExistence type="predicted"/>
<reference evidence="3 4" key="1">
    <citation type="submission" date="2020-12" db="EMBL/GenBank/DDBJ databases">
        <title>Microbacterium sp. HY060.</title>
        <authorList>
            <person name="Zhou J."/>
        </authorList>
    </citation>
    <scope>NUCLEOTIDE SEQUENCE [LARGE SCALE GENOMIC DNA]</scope>
    <source>
        <strain evidence="3 4">HY60</strain>
    </source>
</reference>
<evidence type="ECO:0000259" key="2">
    <source>
        <dbReference type="Pfam" id="PF11268"/>
    </source>
</evidence>
<dbReference type="Pfam" id="PF11268">
    <property type="entry name" value="DUF3071"/>
    <property type="match status" value="1"/>
</dbReference>
<dbReference type="EMBL" id="CP061169">
    <property type="protein sequence ID" value="QPZ40039.1"/>
    <property type="molecule type" value="Genomic_DNA"/>
</dbReference>
<feature type="compositionally biased region" description="Basic and acidic residues" evidence="1">
    <location>
        <begin position="198"/>
        <end position="214"/>
    </location>
</feature>
<feature type="domain" description="DUF3071" evidence="2">
    <location>
        <begin position="1"/>
        <end position="162"/>
    </location>
</feature>
<feature type="compositionally biased region" description="Low complexity" evidence="1">
    <location>
        <begin position="311"/>
        <end position="325"/>
    </location>
</feature>
<dbReference type="RefSeq" id="WP_166989993.1">
    <property type="nucleotide sequence ID" value="NZ_CP061169.1"/>
</dbReference>
<name>A0ABX6YNA7_9MICO</name>
<evidence type="ECO:0000256" key="1">
    <source>
        <dbReference type="SAM" id="MobiDB-lite"/>
    </source>
</evidence>
<dbReference type="InterPro" id="IPR021421">
    <property type="entry name" value="DUF3071"/>
</dbReference>
<evidence type="ECO:0000313" key="4">
    <source>
        <dbReference type="Proteomes" id="UP000662814"/>
    </source>
</evidence>
<accession>A0ABX6YNA7</accession>
<dbReference type="InterPro" id="IPR047682">
    <property type="entry name" value="SepH-like"/>
</dbReference>
<gene>
    <name evidence="3" type="ORF">HCR76_08535</name>
</gene>
<dbReference type="NCBIfam" id="NF040712">
    <property type="entry name" value="SepH"/>
    <property type="match status" value="1"/>
</dbReference>
<feature type="region of interest" description="Disordered" evidence="1">
    <location>
        <begin position="238"/>
        <end position="358"/>
    </location>
</feature>
<dbReference type="Proteomes" id="UP000662814">
    <property type="component" value="Chromosome"/>
</dbReference>
<feature type="region of interest" description="Disordered" evidence="1">
    <location>
        <begin position="198"/>
        <end position="217"/>
    </location>
</feature>
<evidence type="ECO:0000313" key="3">
    <source>
        <dbReference type="EMBL" id="QPZ40039.1"/>
    </source>
</evidence>